<dbReference type="GO" id="GO:0016787">
    <property type="term" value="F:hydrolase activity"/>
    <property type="evidence" value="ECO:0007669"/>
    <property type="project" value="UniProtKB-KW"/>
</dbReference>
<evidence type="ECO:0000256" key="1">
    <source>
        <dbReference type="ARBA" id="ARBA00006499"/>
    </source>
</evidence>
<sequence>MTDPLILEPPGTADACVIWLHGLGADRYDFMPVAEMLQQSLHTTRFVLPQAPTQPVTINGGYAMPSWYDIRALRPARAIDEDQLESSAQRVIDLMKTQRACGIDASRIFLAGFSQGGAVVYHTAFVKWQGPLGGVIALSTYAPTFGEELQLSASQQRIPVLALHGQYDEVVLNPMGRTAKEYLKQHGVTVTWREYPMGHEVLPEEIRDIGTWLAERLR</sequence>
<dbReference type="InterPro" id="IPR003140">
    <property type="entry name" value="PLipase/COase/thioEstase"/>
</dbReference>
<evidence type="ECO:0000256" key="2">
    <source>
        <dbReference type="ARBA" id="ARBA00022801"/>
    </source>
</evidence>
<dbReference type="RefSeq" id="WP_039591510.1">
    <property type="nucleotide sequence ID" value="NZ_CP142104.1"/>
</dbReference>
<accession>A0A0B1Z078</accession>
<dbReference type="OrthoDB" id="9801763at2"/>
<evidence type="ECO:0000259" key="3">
    <source>
        <dbReference type="Pfam" id="PF02230"/>
    </source>
</evidence>
<organism evidence="4 5">
    <name type="scientific">Pseudomonas frederiksbergensis</name>
    <dbReference type="NCBI Taxonomy" id="104087"/>
    <lineage>
        <taxon>Bacteria</taxon>
        <taxon>Pseudomonadati</taxon>
        <taxon>Pseudomonadota</taxon>
        <taxon>Gammaproteobacteria</taxon>
        <taxon>Pseudomonadales</taxon>
        <taxon>Pseudomonadaceae</taxon>
        <taxon>Pseudomonas</taxon>
    </lineage>
</organism>
<dbReference type="SUPFAM" id="SSF53474">
    <property type="entry name" value="alpha/beta-Hydrolases"/>
    <property type="match status" value="1"/>
</dbReference>
<comment type="caution">
    <text evidence="4">The sequence shown here is derived from an EMBL/GenBank/DDBJ whole genome shotgun (WGS) entry which is preliminary data.</text>
</comment>
<gene>
    <name evidence="4" type="ORF">JZ00_12065</name>
</gene>
<feature type="domain" description="Phospholipase/carboxylesterase/thioesterase" evidence="3">
    <location>
        <begin position="4"/>
        <end position="214"/>
    </location>
</feature>
<dbReference type="Proteomes" id="UP000030949">
    <property type="component" value="Unassembled WGS sequence"/>
</dbReference>
<evidence type="ECO:0000313" key="4">
    <source>
        <dbReference type="EMBL" id="KHK64494.1"/>
    </source>
</evidence>
<dbReference type="Pfam" id="PF02230">
    <property type="entry name" value="Abhydrolase_2"/>
    <property type="match status" value="1"/>
</dbReference>
<evidence type="ECO:0000313" key="5">
    <source>
        <dbReference type="Proteomes" id="UP000030949"/>
    </source>
</evidence>
<dbReference type="InterPro" id="IPR029058">
    <property type="entry name" value="AB_hydrolase_fold"/>
</dbReference>
<keyword evidence="2" id="KW-0378">Hydrolase</keyword>
<dbReference type="PANTHER" id="PTHR10655">
    <property type="entry name" value="LYSOPHOSPHOLIPASE-RELATED"/>
    <property type="match status" value="1"/>
</dbReference>
<comment type="similarity">
    <text evidence="1">Belongs to the AB hydrolase superfamily. AB hydrolase 2 family.</text>
</comment>
<dbReference type="InterPro" id="IPR050565">
    <property type="entry name" value="LYPA1-2/EST-like"/>
</dbReference>
<dbReference type="EMBL" id="JQGJ01000006">
    <property type="protein sequence ID" value="KHK64494.1"/>
    <property type="molecule type" value="Genomic_DNA"/>
</dbReference>
<dbReference type="PANTHER" id="PTHR10655:SF17">
    <property type="entry name" value="LYSOPHOSPHOLIPASE-LIKE PROTEIN 1"/>
    <property type="match status" value="1"/>
</dbReference>
<dbReference type="Gene3D" id="3.40.50.1820">
    <property type="entry name" value="alpha/beta hydrolase"/>
    <property type="match status" value="1"/>
</dbReference>
<dbReference type="AlphaFoldDB" id="A0A0B1Z078"/>
<name>A0A0B1Z078_9PSED</name>
<protein>
    <submittedName>
        <fullName evidence="4">Carboxylesterase</fullName>
    </submittedName>
</protein>
<reference evidence="5" key="1">
    <citation type="submission" date="2015-03" db="EMBL/GenBank/DDBJ databases">
        <title>Pseudomonas frederiksbergensis hydrocarbon degrader.</title>
        <authorList>
            <person name="Brown L.M."/>
            <person name="Ruiz O.N."/>
            <person name="Mueller S."/>
            <person name="Gunasekera T.S."/>
        </authorList>
    </citation>
    <scope>NUCLEOTIDE SEQUENCE [LARGE SCALE GENOMIC DNA]</scope>
    <source>
        <strain evidence="5">SI8</strain>
    </source>
</reference>
<proteinExistence type="inferred from homology"/>